<protein>
    <recommendedName>
        <fullName evidence="3">CsbD-like</fullName>
    </recommendedName>
</protein>
<dbReference type="RefSeq" id="WP_171162165.1">
    <property type="nucleotide sequence ID" value="NZ_CP053073.1"/>
</dbReference>
<dbReference type="Proteomes" id="UP000503096">
    <property type="component" value="Chromosome"/>
</dbReference>
<accession>A0A6M4H6J1</accession>
<evidence type="ECO:0000313" key="2">
    <source>
        <dbReference type="Proteomes" id="UP000503096"/>
    </source>
</evidence>
<evidence type="ECO:0000313" key="1">
    <source>
        <dbReference type="EMBL" id="QJR15140.1"/>
    </source>
</evidence>
<gene>
    <name evidence="1" type="ORF">DSM104440_01957</name>
</gene>
<sequence length="60" mass="7134">MNREIVVGNWRQLKGKMLEHWGHFLDDGFIVLEGRHEQWAGQMEEARGIARLDSQRRHHA</sequence>
<dbReference type="KEGG" id="upl:DSM104440_01957"/>
<dbReference type="InterPro" id="IPR036629">
    <property type="entry name" value="YjbJ_sf"/>
</dbReference>
<name>A0A6M4H6J1_9PROT</name>
<dbReference type="EMBL" id="CP053073">
    <property type="protein sequence ID" value="QJR15140.1"/>
    <property type="molecule type" value="Genomic_DNA"/>
</dbReference>
<dbReference type="SUPFAM" id="SSF69047">
    <property type="entry name" value="Hypothetical protein YjbJ"/>
    <property type="match status" value="1"/>
</dbReference>
<dbReference type="AlphaFoldDB" id="A0A6M4H6J1"/>
<dbReference type="Gene3D" id="1.10.1470.10">
    <property type="entry name" value="YjbJ"/>
    <property type="match status" value="1"/>
</dbReference>
<proteinExistence type="predicted"/>
<reference evidence="1 2" key="1">
    <citation type="submission" date="2020-04" db="EMBL/GenBank/DDBJ databases">
        <title>Usitatibacter rugosus gen. nov., sp. nov. and Usitatibacter palustris sp. nov., novel members of Usitatibacteraceae fam. nov. within the order Nitrosomonadales isolated from soil.</title>
        <authorList>
            <person name="Huber K.J."/>
            <person name="Neumann-Schaal M."/>
            <person name="Geppert A."/>
            <person name="Luckner M."/>
            <person name="Wanner G."/>
            <person name="Overmann J."/>
        </authorList>
    </citation>
    <scope>NUCLEOTIDE SEQUENCE [LARGE SCALE GENOMIC DNA]</scope>
    <source>
        <strain evidence="1 2">Swamp67</strain>
    </source>
</reference>
<evidence type="ECO:0008006" key="3">
    <source>
        <dbReference type="Google" id="ProtNLM"/>
    </source>
</evidence>
<organism evidence="1 2">
    <name type="scientific">Usitatibacter palustris</name>
    <dbReference type="NCBI Taxonomy" id="2732487"/>
    <lineage>
        <taxon>Bacteria</taxon>
        <taxon>Pseudomonadati</taxon>
        <taxon>Pseudomonadota</taxon>
        <taxon>Betaproteobacteria</taxon>
        <taxon>Nitrosomonadales</taxon>
        <taxon>Usitatibacteraceae</taxon>
        <taxon>Usitatibacter</taxon>
    </lineage>
</organism>
<keyword evidence="2" id="KW-1185">Reference proteome</keyword>
<dbReference type="InParanoid" id="A0A6M4H6J1"/>